<dbReference type="PANTHER" id="PTHR42879">
    <property type="entry name" value="3-OXOACYL-(ACYL-CARRIER-PROTEIN) REDUCTASE"/>
    <property type="match status" value="1"/>
</dbReference>
<evidence type="ECO:0000256" key="1">
    <source>
        <dbReference type="ARBA" id="ARBA00006484"/>
    </source>
</evidence>
<name>A0A1G7X9I7_CHIFI</name>
<sequence>MELSLKGKTAVICGSTQGIGLATARELAALGAECILLARNRETLKAVVPTLATDHLQEHSYKVADFRDTQQVEQTIQHIAESKTVHILVNNTSGPKTGPVMEADIHEFTDAFQQHLIINHILVQAVIAGMTAAGYGRIINIISTSVKAPLRNLGVSNTIRAAVANWAKTMASELAPYGITVNNVLPGTTNTARLQTILEQNAARRNTAITTIEEELLNEIPMKRFADPKEIAAAVAFLATPAAGYITGTNLCVDGGKTPVL</sequence>
<dbReference type="RefSeq" id="WP_089835400.1">
    <property type="nucleotide sequence ID" value="NZ_FNBN01000006.1"/>
</dbReference>
<dbReference type="InterPro" id="IPR036291">
    <property type="entry name" value="NAD(P)-bd_dom_sf"/>
</dbReference>
<comment type="similarity">
    <text evidence="1">Belongs to the short-chain dehydrogenases/reductases (SDR) family.</text>
</comment>
<dbReference type="Proteomes" id="UP000199045">
    <property type="component" value="Unassembled WGS sequence"/>
</dbReference>
<dbReference type="PANTHER" id="PTHR42879:SF6">
    <property type="entry name" value="NADPH-DEPENDENT REDUCTASE BACG"/>
    <property type="match status" value="1"/>
</dbReference>
<organism evidence="2 3">
    <name type="scientific">Chitinophaga filiformis</name>
    <name type="common">Myxococcus filiformis</name>
    <name type="synonym">Flexibacter filiformis</name>
    <dbReference type="NCBI Taxonomy" id="104663"/>
    <lineage>
        <taxon>Bacteria</taxon>
        <taxon>Pseudomonadati</taxon>
        <taxon>Bacteroidota</taxon>
        <taxon>Chitinophagia</taxon>
        <taxon>Chitinophagales</taxon>
        <taxon>Chitinophagaceae</taxon>
        <taxon>Chitinophaga</taxon>
    </lineage>
</organism>
<protein>
    <submittedName>
        <fullName evidence="2">3-oxoacyl-[acyl-carrier protein] reductase</fullName>
    </submittedName>
</protein>
<dbReference type="EMBL" id="FNBN01000006">
    <property type="protein sequence ID" value="SDG80872.1"/>
    <property type="molecule type" value="Genomic_DNA"/>
</dbReference>
<dbReference type="InterPro" id="IPR002347">
    <property type="entry name" value="SDR_fam"/>
</dbReference>
<dbReference type="SUPFAM" id="SSF51735">
    <property type="entry name" value="NAD(P)-binding Rossmann-fold domains"/>
    <property type="match status" value="1"/>
</dbReference>
<evidence type="ECO:0000313" key="3">
    <source>
        <dbReference type="Proteomes" id="UP000199045"/>
    </source>
</evidence>
<evidence type="ECO:0000313" key="2">
    <source>
        <dbReference type="EMBL" id="SDG80872.1"/>
    </source>
</evidence>
<dbReference type="OrthoDB" id="9804774at2"/>
<gene>
    <name evidence="2" type="ORF">SAMN04488121_106360</name>
</gene>
<accession>A0A1G7X9I7</accession>
<dbReference type="PRINTS" id="PR00081">
    <property type="entry name" value="GDHRDH"/>
</dbReference>
<proteinExistence type="inferred from homology"/>
<dbReference type="InterPro" id="IPR050259">
    <property type="entry name" value="SDR"/>
</dbReference>
<dbReference type="STRING" id="104663.SAMN04488121_106360"/>
<dbReference type="AlphaFoldDB" id="A0A1G7X9I7"/>
<dbReference type="Gene3D" id="3.40.50.720">
    <property type="entry name" value="NAD(P)-binding Rossmann-like Domain"/>
    <property type="match status" value="1"/>
</dbReference>
<reference evidence="2 3" key="1">
    <citation type="submission" date="2016-10" db="EMBL/GenBank/DDBJ databases">
        <authorList>
            <person name="de Groot N.N."/>
        </authorList>
    </citation>
    <scope>NUCLEOTIDE SEQUENCE [LARGE SCALE GENOMIC DNA]</scope>
    <source>
        <strain evidence="2 3">DSM 527</strain>
    </source>
</reference>
<dbReference type="Pfam" id="PF13561">
    <property type="entry name" value="adh_short_C2"/>
    <property type="match status" value="1"/>
</dbReference>